<feature type="signal peptide" evidence="2">
    <location>
        <begin position="1"/>
        <end position="20"/>
    </location>
</feature>
<evidence type="ECO:0000313" key="4">
    <source>
        <dbReference type="EMBL" id="MBK9797452.1"/>
    </source>
</evidence>
<name>A0A9D7SGW1_9BACT</name>
<evidence type="ECO:0000256" key="1">
    <source>
        <dbReference type="ARBA" id="ARBA00008061"/>
    </source>
</evidence>
<dbReference type="GO" id="GO:0005975">
    <property type="term" value="P:carbohydrate metabolic process"/>
    <property type="evidence" value="ECO:0007669"/>
    <property type="project" value="InterPro"/>
</dbReference>
<dbReference type="SMART" id="SM00642">
    <property type="entry name" value="Aamy"/>
    <property type="match status" value="1"/>
</dbReference>
<dbReference type="AlphaFoldDB" id="A0A9D7SGW1"/>
<dbReference type="InterPro" id="IPR006047">
    <property type="entry name" value="GH13_cat_dom"/>
</dbReference>
<keyword evidence="2" id="KW-0732">Signal</keyword>
<dbReference type="Gene3D" id="2.60.40.10">
    <property type="entry name" value="Immunoglobulins"/>
    <property type="match status" value="1"/>
</dbReference>
<dbReference type="InterPro" id="IPR040806">
    <property type="entry name" value="SpuA_C"/>
</dbReference>
<sequence>MTRFLSALLTFGLPLLLACGGGGGGGGSTPGTPGFAALDADPNATPAVDPAYYKVPSTQLGALVSGGNVTFNYWNPNASSVTLYLYAGWNDALSAGATRAMTRGAGGVWSTGSIPLPSQNFYAYKVGSEFVLDPYAKSMAQWVRANGAAISGDATGKGAILDSAQTLPDGGWAFSGAANYFDGSRMKGPDGATPVPYAYASNRDAIVYEAGIRDLTVDPNLGSFASGGTWGTYKGLVAMLPHIQKLGVTHVQLLCPLANYTYDQTKIRTRELDITKTAGANYNWGYDPQNYFTPTGMYSANPLDPAARINELKTLINEIHKQGMGVILDVVYNHTANNSVLGDSGIQGYFYRSTSRNGAGSQDVRSDAKMVRKLILDSVVHWVGEYKVDGFRFDLMGVLDTQTVKSAYNAAKALNPGVLFLGEGWNGFYSGVSTDFNGDATTGADQGNSGLFNGLNIAMFSDSYRQIFKNGYPSDGATAFLTGSAQNPANLFANVAGLPTNTSPAFAPGSTNNVASYLTCHDNLCLYDVLAMATNVAVGVAGDAEILKRARVGYAVLLTSQGLAFIHAGDEMFRTKETTGGFSNTKSSTSSHRSFVDNSYNASDAINLVKWSTVYSGDPISGGFTNYASTSNGYQLYAYVQGLVALRKSTNAFRLPDASRAANLTRIDPFGMGASTLAFGYKCLATDGTAYYVFHNADTTAKTFNASQDLSTGALLVDGARAGLTAITTPTGVSVVATAGGSSITLQPLTSAIFRK</sequence>
<dbReference type="Gene3D" id="2.60.40.1180">
    <property type="entry name" value="Golgi alpha-mannosidase II"/>
    <property type="match status" value="1"/>
</dbReference>
<gene>
    <name evidence="4" type="ORF">IPP58_13325</name>
</gene>
<dbReference type="InterPro" id="IPR013783">
    <property type="entry name" value="Ig-like_fold"/>
</dbReference>
<comment type="caution">
    <text evidence="4">The sequence shown here is derived from an EMBL/GenBank/DDBJ whole genome shotgun (WGS) entry which is preliminary data.</text>
</comment>
<dbReference type="SUPFAM" id="SSF81296">
    <property type="entry name" value="E set domains"/>
    <property type="match status" value="1"/>
</dbReference>
<dbReference type="Proteomes" id="UP000886657">
    <property type="component" value="Unassembled WGS sequence"/>
</dbReference>
<dbReference type="PANTHER" id="PTHR43002">
    <property type="entry name" value="GLYCOGEN DEBRANCHING ENZYME"/>
    <property type="match status" value="1"/>
</dbReference>
<organism evidence="4 5">
    <name type="scientific">Candidatus Geothrix skivensis</name>
    <dbReference type="NCBI Taxonomy" id="2954439"/>
    <lineage>
        <taxon>Bacteria</taxon>
        <taxon>Pseudomonadati</taxon>
        <taxon>Acidobacteriota</taxon>
        <taxon>Holophagae</taxon>
        <taxon>Holophagales</taxon>
        <taxon>Holophagaceae</taxon>
        <taxon>Geothrix</taxon>
    </lineage>
</organism>
<reference evidence="4" key="1">
    <citation type="submission" date="2020-10" db="EMBL/GenBank/DDBJ databases">
        <title>Connecting structure to function with the recovery of over 1000 high-quality activated sludge metagenome-assembled genomes encoding full-length rRNA genes using long-read sequencing.</title>
        <authorList>
            <person name="Singleton C.M."/>
            <person name="Petriglieri F."/>
            <person name="Kristensen J.M."/>
            <person name="Kirkegaard R.H."/>
            <person name="Michaelsen T.Y."/>
            <person name="Andersen M.H."/>
            <person name="Karst S.M."/>
            <person name="Dueholm M.S."/>
            <person name="Nielsen P.H."/>
            <person name="Albertsen M."/>
        </authorList>
    </citation>
    <scope>NUCLEOTIDE SEQUENCE</scope>
    <source>
        <strain evidence="4">Skiv_18-Q3-R9-52_MAXAC.067</strain>
    </source>
</reference>
<dbReference type="GO" id="GO:0004553">
    <property type="term" value="F:hydrolase activity, hydrolyzing O-glycosyl compounds"/>
    <property type="evidence" value="ECO:0007669"/>
    <property type="project" value="InterPro"/>
</dbReference>
<protein>
    <recommendedName>
        <fullName evidence="3">Glycosyl hydrolase family 13 catalytic domain-containing protein</fullName>
    </recommendedName>
</protein>
<dbReference type="PROSITE" id="PS51257">
    <property type="entry name" value="PROKAR_LIPOPROTEIN"/>
    <property type="match status" value="1"/>
</dbReference>
<dbReference type="Pfam" id="PF02922">
    <property type="entry name" value="CBM_48"/>
    <property type="match status" value="1"/>
</dbReference>
<comment type="similarity">
    <text evidence="1">Belongs to the glycosyl hydrolase 13 family.</text>
</comment>
<dbReference type="CDD" id="cd11341">
    <property type="entry name" value="AmyAc_Pullulanase_LD-like"/>
    <property type="match status" value="1"/>
</dbReference>
<evidence type="ECO:0000259" key="3">
    <source>
        <dbReference type="SMART" id="SM00642"/>
    </source>
</evidence>
<dbReference type="Pfam" id="PF18033">
    <property type="entry name" value="SpuA_C"/>
    <property type="match status" value="1"/>
</dbReference>
<proteinExistence type="inferred from homology"/>
<feature type="domain" description="Glycosyl hydrolase family 13 catalytic" evidence="3">
    <location>
        <begin position="223"/>
        <end position="647"/>
    </location>
</feature>
<dbReference type="InterPro" id="IPR017853">
    <property type="entry name" value="GH"/>
</dbReference>
<evidence type="ECO:0000256" key="2">
    <source>
        <dbReference type="SAM" id="SignalP"/>
    </source>
</evidence>
<dbReference type="InterPro" id="IPR014756">
    <property type="entry name" value="Ig_E-set"/>
</dbReference>
<feature type="chain" id="PRO_5039061275" description="Glycosyl hydrolase family 13 catalytic domain-containing protein" evidence="2">
    <location>
        <begin position="21"/>
        <end position="756"/>
    </location>
</feature>
<accession>A0A9D7SGW1</accession>
<dbReference type="Pfam" id="PF00128">
    <property type="entry name" value="Alpha-amylase"/>
    <property type="match status" value="1"/>
</dbReference>
<dbReference type="SUPFAM" id="SSF51445">
    <property type="entry name" value="(Trans)glycosidases"/>
    <property type="match status" value="1"/>
</dbReference>
<dbReference type="InterPro" id="IPR013780">
    <property type="entry name" value="Glyco_hydro_b"/>
</dbReference>
<evidence type="ECO:0000313" key="5">
    <source>
        <dbReference type="Proteomes" id="UP000886657"/>
    </source>
</evidence>
<dbReference type="Gene3D" id="3.20.20.80">
    <property type="entry name" value="Glycosidases"/>
    <property type="match status" value="1"/>
</dbReference>
<dbReference type="EMBL" id="JADKIO010000009">
    <property type="protein sequence ID" value="MBK9797452.1"/>
    <property type="molecule type" value="Genomic_DNA"/>
</dbReference>
<dbReference type="InterPro" id="IPR004193">
    <property type="entry name" value="Glyco_hydro_13_N"/>
</dbReference>